<evidence type="ECO:0000256" key="10">
    <source>
        <dbReference type="ARBA" id="ARBA00022840"/>
    </source>
</evidence>
<dbReference type="Gene3D" id="3.30.565.10">
    <property type="entry name" value="Histidine kinase-like ATPase, C-terminal domain"/>
    <property type="match status" value="1"/>
</dbReference>
<dbReference type="CDD" id="cd00082">
    <property type="entry name" value="HisKA"/>
    <property type="match status" value="1"/>
</dbReference>
<dbReference type="PRINTS" id="PR00344">
    <property type="entry name" value="BCTRLSENSOR"/>
</dbReference>
<dbReference type="Gene3D" id="3.40.50.2300">
    <property type="match status" value="1"/>
</dbReference>
<dbReference type="SUPFAM" id="SSF47384">
    <property type="entry name" value="Homodimeric domain of signal transducing histidine kinase"/>
    <property type="match status" value="1"/>
</dbReference>
<dbReference type="InterPro" id="IPR005467">
    <property type="entry name" value="His_kinase_dom"/>
</dbReference>
<protein>
    <recommendedName>
        <fullName evidence="3">histidine kinase</fullName>
        <ecNumber evidence="3">2.7.13.3</ecNumber>
    </recommendedName>
</protein>
<dbReference type="PROSITE" id="PS50110">
    <property type="entry name" value="RESPONSE_REGULATORY"/>
    <property type="match status" value="1"/>
</dbReference>
<dbReference type="Pfam" id="PF02518">
    <property type="entry name" value="HATPase_c"/>
    <property type="match status" value="1"/>
</dbReference>
<dbReference type="PROSITE" id="PS50109">
    <property type="entry name" value="HIS_KIN"/>
    <property type="match status" value="1"/>
</dbReference>
<dbReference type="Pfam" id="PF00512">
    <property type="entry name" value="HisKA"/>
    <property type="match status" value="1"/>
</dbReference>
<keyword evidence="11 16" id="KW-1133">Transmembrane helix</keyword>
<dbReference type="Pfam" id="PF00072">
    <property type="entry name" value="Response_reg"/>
    <property type="match status" value="1"/>
</dbReference>
<reference evidence="20 21" key="1">
    <citation type="submission" date="2021-02" db="EMBL/GenBank/DDBJ databases">
        <title>Draft genome of the type strains Burkholderia anthina DSM16086.</title>
        <authorList>
            <person name="Hertel R."/>
            <person name="Meissner J."/>
            <person name="Poehlein A."/>
            <person name="Daniel R."/>
            <person name="Commichau F.M."/>
        </authorList>
    </citation>
    <scope>NUCLEOTIDE SEQUENCE [LARGE SCALE GENOMIC DNA]</scope>
    <source>
        <strain evidence="20 21">DSM 16086</strain>
    </source>
</reference>
<evidence type="ECO:0000259" key="17">
    <source>
        <dbReference type="PROSITE" id="PS50109"/>
    </source>
</evidence>
<dbReference type="SUPFAM" id="SSF55874">
    <property type="entry name" value="ATPase domain of HSP90 chaperone/DNA topoisomerase II/histidine kinase"/>
    <property type="match status" value="1"/>
</dbReference>
<keyword evidence="10" id="KW-0067">ATP-binding</keyword>
<dbReference type="Gene3D" id="1.10.287.130">
    <property type="match status" value="1"/>
</dbReference>
<feature type="domain" description="Response regulatory" evidence="18">
    <location>
        <begin position="906"/>
        <end position="1021"/>
    </location>
</feature>
<proteinExistence type="predicted"/>
<evidence type="ECO:0000256" key="16">
    <source>
        <dbReference type="SAM" id="Phobius"/>
    </source>
</evidence>
<evidence type="ECO:0000313" key="21">
    <source>
        <dbReference type="Proteomes" id="UP000755577"/>
    </source>
</evidence>
<keyword evidence="10" id="KW-0547">Nucleotide-binding</keyword>
<evidence type="ECO:0000259" key="19">
    <source>
        <dbReference type="PROSITE" id="PS50894"/>
    </source>
</evidence>
<keyword evidence="12" id="KW-0902">Two-component regulatory system</keyword>
<dbReference type="InterPro" id="IPR036097">
    <property type="entry name" value="HisK_dim/P_sf"/>
</dbReference>
<dbReference type="InterPro" id="IPR003661">
    <property type="entry name" value="HisK_dim/P_dom"/>
</dbReference>
<evidence type="ECO:0000256" key="2">
    <source>
        <dbReference type="ARBA" id="ARBA00004429"/>
    </source>
</evidence>
<evidence type="ECO:0000256" key="5">
    <source>
        <dbReference type="ARBA" id="ARBA00022519"/>
    </source>
</evidence>
<feature type="transmembrane region" description="Helical" evidence="16">
    <location>
        <begin position="37"/>
        <end position="59"/>
    </location>
</feature>
<dbReference type="InterPro" id="IPR001789">
    <property type="entry name" value="Sig_transdc_resp-reg_receiver"/>
</dbReference>
<comment type="caution">
    <text evidence="20">The sequence shown here is derived from an EMBL/GenBank/DDBJ whole genome shotgun (WGS) entry which is preliminary data.</text>
</comment>
<comment type="subcellular location">
    <subcellularLocation>
        <location evidence="2">Cell inner membrane</location>
        <topology evidence="2">Multi-pass membrane protein</topology>
    </subcellularLocation>
</comment>
<evidence type="ECO:0000256" key="1">
    <source>
        <dbReference type="ARBA" id="ARBA00000085"/>
    </source>
</evidence>
<dbReference type="SUPFAM" id="SSF52172">
    <property type="entry name" value="CheY-like"/>
    <property type="match status" value="1"/>
</dbReference>
<dbReference type="Pfam" id="PF01627">
    <property type="entry name" value="Hpt"/>
    <property type="match status" value="1"/>
</dbReference>
<keyword evidence="6 15" id="KW-0597">Phosphoprotein</keyword>
<evidence type="ECO:0000259" key="18">
    <source>
        <dbReference type="PROSITE" id="PS50110"/>
    </source>
</evidence>
<keyword evidence="9" id="KW-0418">Kinase</keyword>
<dbReference type="CDD" id="cd16922">
    <property type="entry name" value="HATPase_EvgS-ArcB-TorS-like"/>
    <property type="match status" value="1"/>
</dbReference>
<evidence type="ECO:0000313" key="20">
    <source>
        <dbReference type="EMBL" id="MBM2768254.1"/>
    </source>
</evidence>
<feature type="transmembrane region" description="Helical" evidence="16">
    <location>
        <begin position="363"/>
        <end position="384"/>
    </location>
</feature>
<keyword evidence="8 16" id="KW-0812">Transmembrane</keyword>
<dbReference type="CDD" id="cd17546">
    <property type="entry name" value="REC_hyHK_CKI1_RcsC-like"/>
    <property type="match status" value="1"/>
</dbReference>
<evidence type="ECO:0000256" key="14">
    <source>
        <dbReference type="PROSITE-ProRule" id="PRU00110"/>
    </source>
</evidence>
<keyword evidence="4" id="KW-1003">Cell membrane</keyword>
<evidence type="ECO:0000256" key="7">
    <source>
        <dbReference type="ARBA" id="ARBA00022679"/>
    </source>
</evidence>
<sequence length="1134" mass="122690">MTTMLALLTRMLLLPIARVRRDGRHAHEITGAYQRTILYGGAAMLTIAIFIAIAVSVNARIDRFIDDQRSTFVNQRNNVQAAVQLAESHLQGIVLQHEGRESWHVNANTMHPLLDKYAGLLARDHGMTVTKGDLAALPYTLVSADADYFRTNAARIVSLVHAASLSPGVRATARGVKKGNFVFDTEARIFAFYPAFDAITALSKHPYEERHALAMAETADIREALAKQHAPIAWTRPHRSPLTGEQTIQYGAFIKDDNKHVAVFGYDIKLADFSSFFLDDQFTAPGFLLLSSDSATVLAGGAENDLALNDTARLAVPLATADQPKIYRTHDTFLIAQRIRGPEWVAVYTFDWSTILLGLHGELAVIALTATAVMVLLWGFVLAFDKSVLTPMQRKMGRVYESEAFNRTIVGMAPIGLCVLDANTHEIVLQNAIASKLLAQSPEAAQTFYRSLAREYRGAVHTSPLAKGTVMRSEIVVGASGGKPVTIGTTFVATRYDERDVILCGLVDVSRDREMQRLLLSAKCDAEAANNAKSMFLATMSHEIRTPLHAALGNLELLSMQALTPPQHMLVDTIGKSFGALRRLLNDVLDFSKIEAGELRLEHVAFDPTELAETCAQAISPSLTAKGVQLQLLTDTSLPARVISDSSRLQQIVMNLLDNAAKFTSAGRVALEMTLSRAGNRSLLCVHVIDSGIGISAKDQKRLFQPFAQVGESTATRFGGTGLGLSLCRRLTSLMGGDIRVASTPGVGTTFSIEIPVVVPASPAAVPRDATSILALSVLLCCGDDAWRDALLSRLASWGVAAETVTPAALPNTDGRGRILLYAHAGSDIADVDRQSIRRSRDCGLAGIVLLSDAYPLAPEPRDEGIAVSSLSRAALRLALATATGIAPPPPRHSSAPSPVRARHARLLVVEDDDVARTLLITQLGTLGFHDVDDVPNGVDAIECCRHHRYDLILTDLNMPDMCGTELLTRLRQINVATPVALVSASVPLIAGAQPASDDFAAIVEKPLSIEQLAALLVRLLPVDRQAHDRRAMHRATHAAAPRAILPERELWKTFAACWPADRAVVRDKAAANDVDAVLRRVHKIKGALRVLREDALADLLGEIEHVARTEGLAVAMRLWARAEATLTARVDAL</sequence>
<evidence type="ECO:0000256" key="8">
    <source>
        <dbReference type="ARBA" id="ARBA00022692"/>
    </source>
</evidence>
<keyword evidence="7" id="KW-0808">Transferase</keyword>
<dbReference type="SMART" id="SM00387">
    <property type="entry name" value="HATPase_c"/>
    <property type="match status" value="1"/>
</dbReference>
<dbReference type="InterPro" id="IPR008207">
    <property type="entry name" value="Sig_transdc_His_kin_Hpt_dom"/>
</dbReference>
<keyword evidence="21" id="KW-1185">Reference proteome</keyword>
<feature type="domain" description="HPt" evidence="19">
    <location>
        <begin position="1044"/>
        <end position="1134"/>
    </location>
</feature>
<organism evidence="20 21">
    <name type="scientific">Burkholderia anthina</name>
    <dbReference type="NCBI Taxonomy" id="179879"/>
    <lineage>
        <taxon>Bacteria</taxon>
        <taxon>Pseudomonadati</taxon>
        <taxon>Pseudomonadota</taxon>
        <taxon>Betaproteobacteria</taxon>
        <taxon>Burkholderiales</taxon>
        <taxon>Burkholderiaceae</taxon>
        <taxon>Burkholderia</taxon>
        <taxon>Burkholderia cepacia complex</taxon>
    </lineage>
</organism>
<feature type="domain" description="Histidine kinase" evidence="17">
    <location>
        <begin position="539"/>
        <end position="759"/>
    </location>
</feature>
<keyword evidence="5" id="KW-0997">Cell inner membrane</keyword>
<dbReference type="InterPro" id="IPR011006">
    <property type="entry name" value="CheY-like_superfamily"/>
</dbReference>
<feature type="modified residue" description="4-aspartylphosphate" evidence="15">
    <location>
        <position position="956"/>
    </location>
</feature>
<name>A0ABS2B5N9_9BURK</name>
<dbReference type="SMART" id="SM00448">
    <property type="entry name" value="REC"/>
    <property type="match status" value="1"/>
</dbReference>
<keyword evidence="13 16" id="KW-0472">Membrane</keyword>
<dbReference type="Gene3D" id="1.20.120.160">
    <property type="entry name" value="HPT domain"/>
    <property type="match status" value="1"/>
</dbReference>
<dbReference type="InterPro" id="IPR004358">
    <property type="entry name" value="Sig_transdc_His_kin-like_C"/>
</dbReference>
<feature type="modified residue" description="Phosphohistidine" evidence="14">
    <location>
        <position position="1083"/>
    </location>
</feature>
<dbReference type="PROSITE" id="PS50894">
    <property type="entry name" value="HPT"/>
    <property type="match status" value="1"/>
</dbReference>
<dbReference type="InterPro" id="IPR036890">
    <property type="entry name" value="HATPase_C_sf"/>
</dbReference>
<dbReference type="SMART" id="SM00388">
    <property type="entry name" value="HisKA"/>
    <property type="match status" value="1"/>
</dbReference>
<evidence type="ECO:0000256" key="4">
    <source>
        <dbReference type="ARBA" id="ARBA00022475"/>
    </source>
</evidence>
<dbReference type="SUPFAM" id="SSF47226">
    <property type="entry name" value="Histidine-containing phosphotransfer domain, HPT domain"/>
    <property type="match status" value="1"/>
</dbReference>
<gene>
    <name evidence="20" type="ORF">JQK92_17680</name>
</gene>
<comment type="catalytic activity">
    <reaction evidence="1">
        <text>ATP + protein L-histidine = ADP + protein N-phospho-L-histidine.</text>
        <dbReference type="EC" id="2.7.13.3"/>
    </reaction>
</comment>
<evidence type="ECO:0000256" key="6">
    <source>
        <dbReference type="ARBA" id="ARBA00022553"/>
    </source>
</evidence>
<evidence type="ECO:0000256" key="11">
    <source>
        <dbReference type="ARBA" id="ARBA00022989"/>
    </source>
</evidence>
<dbReference type="InterPro" id="IPR036641">
    <property type="entry name" value="HPT_dom_sf"/>
</dbReference>
<evidence type="ECO:0000256" key="13">
    <source>
        <dbReference type="ARBA" id="ARBA00023136"/>
    </source>
</evidence>
<evidence type="ECO:0000256" key="15">
    <source>
        <dbReference type="PROSITE-ProRule" id="PRU00169"/>
    </source>
</evidence>
<dbReference type="EC" id="2.7.13.3" evidence="3"/>
<evidence type="ECO:0000256" key="12">
    <source>
        <dbReference type="ARBA" id="ARBA00023012"/>
    </source>
</evidence>
<evidence type="ECO:0000256" key="9">
    <source>
        <dbReference type="ARBA" id="ARBA00022777"/>
    </source>
</evidence>
<dbReference type="PANTHER" id="PTHR43047">
    <property type="entry name" value="TWO-COMPONENT HISTIDINE PROTEIN KINASE"/>
    <property type="match status" value="1"/>
</dbReference>
<evidence type="ECO:0000256" key="3">
    <source>
        <dbReference type="ARBA" id="ARBA00012438"/>
    </source>
</evidence>
<dbReference type="EMBL" id="JAFCIQ010000012">
    <property type="protein sequence ID" value="MBM2768254.1"/>
    <property type="molecule type" value="Genomic_DNA"/>
</dbReference>
<accession>A0ABS2B5N9</accession>
<dbReference type="PANTHER" id="PTHR43047:SF72">
    <property type="entry name" value="OSMOSENSING HISTIDINE PROTEIN KINASE SLN1"/>
    <property type="match status" value="1"/>
</dbReference>
<dbReference type="Proteomes" id="UP000755577">
    <property type="component" value="Unassembled WGS sequence"/>
</dbReference>
<dbReference type="InterPro" id="IPR003594">
    <property type="entry name" value="HATPase_dom"/>
</dbReference>